<protein>
    <recommendedName>
        <fullName evidence="1">Putative restriction endonuclease domain-containing protein</fullName>
    </recommendedName>
</protein>
<evidence type="ECO:0000313" key="3">
    <source>
        <dbReference type="Proteomes" id="UP000317318"/>
    </source>
</evidence>
<keyword evidence="3" id="KW-1185">Reference proteome</keyword>
<dbReference type="PANTHER" id="PTHR34107:SF1">
    <property type="entry name" value="SLL0198 PROTEIN"/>
    <property type="match status" value="1"/>
</dbReference>
<dbReference type="Pfam" id="PF05685">
    <property type="entry name" value="Uma2"/>
    <property type="match status" value="1"/>
</dbReference>
<evidence type="ECO:0000259" key="1">
    <source>
        <dbReference type="Pfam" id="PF05685"/>
    </source>
</evidence>
<dbReference type="KEGG" id="svp:Pan189_40390"/>
<organism evidence="2 3">
    <name type="scientific">Stratiformator vulcanicus</name>
    <dbReference type="NCBI Taxonomy" id="2527980"/>
    <lineage>
        <taxon>Bacteria</taxon>
        <taxon>Pseudomonadati</taxon>
        <taxon>Planctomycetota</taxon>
        <taxon>Planctomycetia</taxon>
        <taxon>Planctomycetales</taxon>
        <taxon>Planctomycetaceae</taxon>
        <taxon>Stratiformator</taxon>
    </lineage>
</organism>
<evidence type="ECO:0000313" key="2">
    <source>
        <dbReference type="EMBL" id="QDT39630.1"/>
    </source>
</evidence>
<dbReference type="InterPro" id="IPR008538">
    <property type="entry name" value="Uma2"/>
</dbReference>
<dbReference type="Proteomes" id="UP000317318">
    <property type="component" value="Chromosome"/>
</dbReference>
<dbReference type="InterPro" id="IPR012296">
    <property type="entry name" value="Nuclease_put_TT1808"/>
</dbReference>
<feature type="domain" description="Putative restriction endonuclease" evidence="1">
    <location>
        <begin position="4"/>
        <end position="115"/>
    </location>
</feature>
<accession>A0A517R6X3</accession>
<gene>
    <name evidence="2" type="ORF">Pan189_40390</name>
</gene>
<proteinExistence type="predicted"/>
<dbReference type="Gene3D" id="3.90.1570.10">
    <property type="entry name" value="tt1808, chain A"/>
    <property type="match status" value="1"/>
</dbReference>
<dbReference type="SUPFAM" id="SSF52980">
    <property type="entry name" value="Restriction endonuclease-like"/>
    <property type="match status" value="1"/>
</dbReference>
<dbReference type="CDD" id="cd06260">
    <property type="entry name" value="DUF820-like"/>
    <property type="match status" value="1"/>
</dbReference>
<dbReference type="PANTHER" id="PTHR34107">
    <property type="entry name" value="SLL0198 PROTEIN-RELATED"/>
    <property type="match status" value="1"/>
</dbReference>
<dbReference type="EMBL" id="CP036268">
    <property type="protein sequence ID" value="QDT39630.1"/>
    <property type="molecule type" value="Genomic_DNA"/>
</dbReference>
<reference evidence="2 3" key="1">
    <citation type="submission" date="2019-02" db="EMBL/GenBank/DDBJ databases">
        <title>Deep-cultivation of Planctomycetes and their phenomic and genomic characterization uncovers novel biology.</title>
        <authorList>
            <person name="Wiegand S."/>
            <person name="Jogler M."/>
            <person name="Boedeker C."/>
            <person name="Pinto D."/>
            <person name="Vollmers J."/>
            <person name="Rivas-Marin E."/>
            <person name="Kohn T."/>
            <person name="Peeters S.H."/>
            <person name="Heuer A."/>
            <person name="Rast P."/>
            <person name="Oberbeckmann S."/>
            <person name="Bunk B."/>
            <person name="Jeske O."/>
            <person name="Meyerdierks A."/>
            <person name="Storesund J.E."/>
            <person name="Kallscheuer N."/>
            <person name="Luecker S."/>
            <person name="Lage O.M."/>
            <person name="Pohl T."/>
            <person name="Merkel B.J."/>
            <person name="Hornburger P."/>
            <person name="Mueller R.-W."/>
            <person name="Bruemmer F."/>
            <person name="Labrenz M."/>
            <person name="Spormann A.M."/>
            <person name="Op den Camp H."/>
            <person name="Overmann J."/>
            <person name="Amann R."/>
            <person name="Jetten M.S.M."/>
            <person name="Mascher T."/>
            <person name="Medema M.H."/>
            <person name="Devos D.P."/>
            <person name="Kaster A.-K."/>
            <person name="Ovreas L."/>
            <person name="Rohde M."/>
            <person name="Galperin M.Y."/>
            <person name="Jogler C."/>
        </authorList>
    </citation>
    <scope>NUCLEOTIDE SEQUENCE [LARGE SCALE GENOMIC DNA]</scope>
    <source>
        <strain evidence="2 3">Pan189</strain>
    </source>
</reference>
<dbReference type="AlphaFoldDB" id="A0A517R6X3"/>
<name>A0A517R6X3_9PLAN</name>
<sequence>MTNDTGFILERGPDTVRGPDVAFVRKSRLESGVSLQTYFDFPPDLAVEVLSPSDRWSAVTDKVDQYLDAGTALVWVVDPEKCRVYVFRADDAFRTLGAGDSVESEEVLPGFSCRVSDFFLGIEEE</sequence>
<dbReference type="InterPro" id="IPR011335">
    <property type="entry name" value="Restrct_endonuc-II-like"/>
</dbReference>